<proteinExistence type="predicted"/>
<gene>
    <name evidence="1" type="ORF">AMTR_s00038p00187280</name>
</gene>
<keyword evidence="2" id="KW-1185">Reference proteome</keyword>
<protein>
    <submittedName>
        <fullName evidence="1">Uncharacterized protein</fullName>
    </submittedName>
</protein>
<dbReference type="Proteomes" id="UP000017836">
    <property type="component" value="Unassembled WGS sequence"/>
</dbReference>
<evidence type="ECO:0000313" key="2">
    <source>
        <dbReference type="Proteomes" id="UP000017836"/>
    </source>
</evidence>
<sequence length="77" mass="8273">MACNLSNGGKSLSDEIVADSQDVGTDIHGKLAMVEVEEPPPLNVFQETHPLLLQLTTAPSVMDMVGWRAISNFSCES</sequence>
<evidence type="ECO:0000313" key="1">
    <source>
        <dbReference type="EMBL" id="ERN14629.1"/>
    </source>
</evidence>
<name>U5CWV7_AMBTC</name>
<dbReference type="HOGENOM" id="CLU_2641426_0_0_1"/>
<accession>U5CWV7</accession>
<dbReference type="EMBL" id="KI392532">
    <property type="protein sequence ID" value="ERN14629.1"/>
    <property type="molecule type" value="Genomic_DNA"/>
</dbReference>
<dbReference type="AlphaFoldDB" id="U5CWV7"/>
<reference evidence="2" key="1">
    <citation type="journal article" date="2013" name="Science">
        <title>The Amborella genome and the evolution of flowering plants.</title>
        <authorList>
            <consortium name="Amborella Genome Project"/>
        </authorList>
    </citation>
    <scope>NUCLEOTIDE SEQUENCE [LARGE SCALE GENOMIC DNA]</scope>
</reference>
<organism evidence="1 2">
    <name type="scientific">Amborella trichopoda</name>
    <dbReference type="NCBI Taxonomy" id="13333"/>
    <lineage>
        <taxon>Eukaryota</taxon>
        <taxon>Viridiplantae</taxon>
        <taxon>Streptophyta</taxon>
        <taxon>Embryophyta</taxon>
        <taxon>Tracheophyta</taxon>
        <taxon>Spermatophyta</taxon>
        <taxon>Magnoliopsida</taxon>
        <taxon>Amborellales</taxon>
        <taxon>Amborellaceae</taxon>
        <taxon>Amborella</taxon>
    </lineage>
</organism>
<dbReference type="Gramene" id="ERN14629">
    <property type="protein sequence ID" value="ERN14629"/>
    <property type="gene ID" value="AMTR_s00038p00187280"/>
</dbReference>